<feature type="domain" description="ABC transmembrane type-1" evidence="8">
    <location>
        <begin position="74"/>
        <end position="290"/>
    </location>
</feature>
<evidence type="ECO:0000256" key="5">
    <source>
        <dbReference type="ARBA" id="ARBA00022989"/>
    </source>
</evidence>
<dbReference type="GO" id="GO:0055085">
    <property type="term" value="P:transmembrane transport"/>
    <property type="evidence" value="ECO:0007669"/>
    <property type="project" value="InterPro"/>
</dbReference>
<keyword evidence="5 7" id="KW-1133">Transmembrane helix</keyword>
<evidence type="ECO:0000256" key="1">
    <source>
        <dbReference type="ARBA" id="ARBA00004651"/>
    </source>
</evidence>
<evidence type="ECO:0000259" key="8">
    <source>
        <dbReference type="PROSITE" id="PS50928"/>
    </source>
</evidence>
<evidence type="ECO:0000256" key="6">
    <source>
        <dbReference type="ARBA" id="ARBA00023136"/>
    </source>
</evidence>
<dbReference type="PROSITE" id="PS50928">
    <property type="entry name" value="ABC_TM1"/>
    <property type="match status" value="1"/>
</dbReference>
<reference evidence="9" key="1">
    <citation type="submission" date="2022-10" db="EMBL/GenBank/DDBJ databases">
        <title>Comparative genomic analysis of Cohnella hashimotonis sp. nov., isolated from the International Space Station.</title>
        <authorList>
            <person name="Simpson A."/>
            <person name="Venkateswaran K."/>
        </authorList>
    </citation>
    <scope>NUCLEOTIDE SEQUENCE</scope>
    <source>
        <strain evidence="9">DSM 28161</strain>
    </source>
</reference>
<dbReference type="InterPro" id="IPR035906">
    <property type="entry name" value="MetI-like_sf"/>
</dbReference>
<evidence type="ECO:0000256" key="3">
    <source>
        <dbReference type="ARBA" id="ARBA00022475"/>
    </source>
</evidence>
<dbReference type="PANTHER" id="PTHR43227">
    <property type="entry name" value="BLL4140 PROTEIN"/>
    <property type="match status" value="1"/>
</dbReference>
<proteinExistence type="inferred from homology"/>
<keyword evidence="4 7" id="KW-0812">Transmembrane</keyword>
<dbReference type="EMBL" id="JAPDIA010000008">
    <property type="protein sequence ID" value="MDG0813300.1"/>
    <property type="molecule type" value="Genomic_DNA"/>
</dbReference>
<dbReference type="SUPFAM" id="SSF161098">
    <property type="entry name" value="MetI-like"/>
    <property type="match status" value="1"/>
</dbReference>
<keyword evidence="6 7" id="KW-0472">Membrane</keyword>
<sequence length="304" mass="34514">MKRRGSFLRGKNGELSVLFLPGFLFFLVMSYIPMVGIVIAFKDYNLRKGIFGSEWVGFDNLKFFFASDTAWRVTRNTILYSFSYIVLTLIVSLALAILLNELTRRWIKIHQTIMFLPYFLSWVLVSYISNAFLDHQNGFLNALLKGVGMQPVEWYFGAQYWPIILNLVHLWKAVGFNVLLYYAGIMGIDQSYYEAARIDGANKLQMALKITIPLLAPLVTILLILSIGGMFRGDFGLHYFIPNNTGLIYSTTDIIDTYVFRALRTIGDISMSAAVGFFQSVVGLVLVLAANMAVRKLNEENSLW</sequence>
<dbReference type="Pfam" id="PF00528">
    <property type="entry name" value="BPD_transp_1"/>
    <property type="match status" value="1"/>
</dbReference>
<dbReference type="InterPro" id="IPR050809">
    <property type="entry name" value="UgpAE/MalFG_permease"/>
</dbReference>
<feature type="transmembrane region" description="Helical" evidence="7">
    <location>
        <begin position="20"/>
        <end position="41"/>
    </location>
</feature>
<evidence type="ECO:0000313" key="9">
    <source>
        <dbReference type="EMBL" id="MDG0813300.1"/>
    </source>
</evidence>
<dbReference type="GO" id="GO:0005886">
    <property type="term" value="C:plasma membrane"/>
    <property type="evidence" value="ECO:0007669"/>
    <property type="project" value="UniProtKB-SubCell"/>
</dbReference>
<feature type="transmembrane region" description="Helical" evidence="7">
    <location>
        <begin position="112"/>
        <end position="133"/>
    </location>
</feature>
<feature type="transmembrane region" description="Helical" evidence="7">
    <location>
        <begin position="206"/>
        <end position="231"/>
    </location>
</feature>
<dbReference type="CDD" id="cd06261">
    <property type="entry name" value="TM_PBP2"/>
    <property type="match status" value="1"/>
</dbReference>
<keyword evidence="10" id="KW-1185">Reference proteome</keyword>
<feature type="transmembrane region" description="Helical" evidence="7">
    <location>
        <begin position="269"/>
        <end position="294"/>
    </location>
</feature>
<feature type="transmembrane region" description="Helical" evidence="7">
    <location>
        <begin position="160"/>
        <end position="185"/>
    </location>
</feature>
<comment type="subcellular location">
    <subcellularLocation>
        <location evidence="1 7">Cell membrane</location>
        <topology evidence="1 7">Multi-pass membrane protein</topology>
    </subcellularLocation>
</comment>
<dbReference type="Proteomes" id="UP001153404">
    <property type="component" value="Unassembled WGS sequence"/>
</dbReference>
<name>A0A9X4KY28_9BACL</name>
<dbReference type="RefSeq" id="WP_277537143.1">
    <property type="nucleotide sequence ID" value="NZ_JAPDIA010000008.1"/>
</dbReference>
<comment type="caution">
    <text evidence="9">The sequence shown here is derived from an EMBL/GenBank/DDBJ whole genome shotgun (WGS) entry which is preliminary data.</text>
</comment>
<evidence type="ECO:0000313" key="10">
    <source>
        <dbReference type="Proteomes" id="UP001153404"/>
    </source>
</evidence>
<dbReference type="Gene3D" id="1.10.3720.10">
    <property type="entry name" value="MetI-like"/>
    <property type="match status" value="1"/>
</dbReference>
<accession>A0A9X4KY28</accession>
<evidence type="ECO:0000256" key="4">
    <source>
        <dbReference type="ARBA" id="ARBA00022692"/>
    </source>
</evidence>
<gene>
    <name evidence="9" type="ORF">OMP40_31445</name>
</gene>
<dbReference type="InterPro" id="IPR000515">
    <property type="entry name" value="MetI-like"/>
</dbReference>
<comment type="similarity">
    <text evidence="7">Belongs to the binding-protein-dependent transport system permease family.</text>
</comment>
<evidence type="ECO:0000256" key="7">
    <source>
        <dbReference type="RuleBase" id="RU363032"/>
    </source>
</evidence>
<feature type="transmembrane region" description="Helical" evidence="7">
    <location>
        <begin position="78"/>
        <end position="100"/>
    </location>
</feature>
<keyword evidence="2 7" id="KW-0813">Transport</keyword>
<evidence type="ECO:0000256" key="2">
    <source>
        <dbReference type="ARBA" id="ARBA00022448"/>
    </source>
</evidence>
<protein>
    <submittedName>
        <fullName evidence="9">ABC transporter permease subunit</fullName>
    </submittedName>
</protein>
<dbReference type="PANTHER" id="PTHR43227:SF11">
    <property type="entry name" value="BLL4140 PROTEIN"/>
    <property type="match status" value="1"/>
</dbReference>
<keyword evidence="3" id="KW-1003">Cell membrane</keyword>
<organism evidence="9 10">
    <name type="scientific">Cohnella rhizosphaerae</name>
    <dbReference type="NCBI Taxonomy" id="1457232"/>
    <lineage>
        <taxon>Bacteria</taxon>
        <taxon>Bacillati</taxon>
        <taxon>Bacillota</taxon>
        <taxon>Bacilli</taxon>
        <taxon>Bacillales</taxon>
        <taxon>Paenibacillaceae</taxon>
        <taxon>Cohnella</taxon>
    </lineage>
</organism>
<dbReference type="AlphaFoldDB" id="A0A9X4KY28"/>